<evidence type="ECO:0000256" key="2">
    <source>
        <dbReference type="PROSITE-ProRule" id="PRU00023"/>
    </source>
</evidence>
<dbReference type="InterPro" id="IPR051681">
    <property type="entry name" value="Ser/Thr_Kinases-Pseudokinases"/>
</dbReference>
<dbReference type="InParanoid" id="T0R1K3"/>
<dbReference type="Pfam" id="PF12796">
    <property type="entry name" value="Ank_2"/>
    <property type="match status" value="1"/>
</dbReference>
<dbReference type="OrthoDB" id="48115at2759"/>
<dbReference type="GO" id="GO:0005524">
    <property type="term" value="F:ATP binding"/>
    <property type="evidence" value="ECO:0007669"/>
    <property type="project" value="InterPro"/>
</dbReference>
<dbReference type="OMA" id="ANCMATL"/>
<dbReference type="InterPro" id="IPR036770">
    <property type="entry name" value="Ankyrin_rpt-contain_sf"/>
</dbReference>
<feature type="domain" description="Protein kinase" evidence="3">
    <location>
        <begin position="278"/>
        <end position="531"/>
    </location>
</feature>
<dbReference type="PROSITE" id="PS50088">
    <property type="entry name" value="ANK_REPEAT"/>
    <property type="match status" value="1"/>
</dbReference>
<dbReference type="RefSeq" id="XP_008606689.1">
    <property type="nucleotide sequence ID" value="XM_008608467.1"/>
</dbReference>
<keyword evidence="4" id="KW-0418">Kinase</keyword>
<dbReference type="STRING" id="1156394.T0R1K3"/>
<dbReference type="InterPro" id="IPR002110">
    <property type="entry name" value="Ankyrin_rpt"/>
</dbReference>
<dbReference type="eggNOG" id="KOG0192">
    <property type="taxonomic scope" value="Eukaryota"/>
</dbReference>
<dbReference type="Gene3D" id="1.10.510.10">
    <property type="entry name" value="Transferase(Phosphotransferase) domain 1"/>
    <property type="match status" value="1"/>
</dbReference>
<dbReference type="PROSITE" id="PS00108">
    <property type="entry name" value="PROTEIN_KINASE_ST"/>
    <property type="match status" value="1"/>
</dbReference>
<protein>
    <submittedName>
        <fullName evidence="4">TKL protein kinase</fullName>
    </submittedName>
</protein>
<dbReference type="InterPro" id="IPR011009">
    <property type="entry name" value="Kinase-like_dom_sf"/>
</dbReference>
<dbReference type="Gene3D" id="3.30.200.20">
    <property type="entry name" value="Phosphorylase Kinase, domain 1"/>
    <property type="match status" value="1"/>
</dbReference>
<dbReference type="SUPFAM" id="SSF48403">
    <property type="entry name" value="Ankyrin repeat"/>
    <property type="match status" value="1"/>
</dbReference>
<dbReference type="AlphaFoldDB" id="T0R1K3"/>
<name>T0R1K3_SAPDV</name>
<gene>
    <name evidence="4" type="ORF">SDRG_02863</name>
</gene>
<comment type="similarity">
    <text evidence="1">Belongs to the protein kinase superfamily. TKL Ser/Thr protein kinase family.</text>
</comment>
<evidence type="ECO:0000313" key="5">
    <source>
        <dbReference type="Proteomes" id="UP000030762"/>
    </source>
</evidence>
<accession>T0R1K3</accession>
<organism evidence="4 5">
    <name type="scientific">Saprolegnia diclina (strain VS20)</name>
    <dbReference type="NCBI Taxonomy" id="1156394"/>
    <lineage>
        <taxon>Eukaryota</taxon>
        <taxon>Sar</taxon>
        <taxon>Stramenopiles</taxon>
        <taxon>Oomycota</taxon>
        <taxon>Saprolegniomycetes</taxon>
        <taxon>Saprolegniales</taxon>
        <taxon>Saprolegniaceae</taxon>
        <taxon>Saprolegnia</taxon>
    </lineage>
</organism>
<evidence type="ECO:0000256" key="1">
    <source>
        <dbReference type="ARBA" id="ARBA00005843"/>
    </source>
</evidence>
<keyword evidence="4" id="KW-0808">Transferase</keyword>
<keyword evidence="5" id="KW-1185">Reference proteome</keyword>
<dbReference type="GeneID" id="19943590"/>
<feature type="repeat" description="ANK" evidence="2">
    <location>
        <begin position="217"/>
        <end position="249"/>
    </location>
</feature>
<dbReference type="EMBL" id="JH767137">
    <property type="protein sequence ID" value="EQC40215.1"/>
    <property type="molecule type" value="Genomic_DNA"/>
</dbReference>
<dbReference type="InterPro" id="IPR000719">
    <property type="entry name" value="Prot_kinase_dom"/>
</dbReference>
<dbReference type="Pfam" id="PF00069">
    <property type="entry name" value="Pkinase"/>
    <property type="match status" value="1"/>
</dbReference>
<evidence type="ECO:0000259" key="3">
    <source>
        <dbReference type="PROSITE" id="PS50011"/>
    </source>
</evidence>
<sequence length="534" mass="59294">MPSLTDAERAAFEAIELGDYVGVARFLATSNVHVADPDKKSSQYTYTLVHAALHAVAAGCRAIEARTELSQATLALEIRALHDQQRGILELLLRFGFDVTQACNQDLLSLPTVAMRLVGPPYTVAFLQVLLNPNLTKSGITPHMWDLVPAQPCVFEAVQRDNVAALEFFMAQGVDPTTTNKMGECLLFKAVQRRSMATVELLLHQSRINVNQTTTMGDESPLLAAVRLRALDIVELLLGNGADKELPDRNKNTPLMIALRRDYTDIAMALETRSILDVHYDDSFGAGVSGEVYRGTFNGRNVAVKEFSNVSDPSIWTEIRLLSSLRSDHIVELRHVDINPNDQRVALVLESMSMNLRQRLELESMLFLAQKVRIALDVAKGVSFLHSQKVVYCDLKPDNVLLDEEDRVKLADFGISEHEVPDRESQMKGTVQYMAPELTGLPASVPSYASDVYAFGILLTELDANTGEVPYVNVGYESPYALWNQVRSGLRPALRDDCPLWFRELAVQCMAEAPSDRPTVPEIINTLEENFHGI</sequence>
<dbReference type="SMART" id="SM00220">
    <property type="entry name" value="S_TKc"/>
    <property type="match status" value="1"/>
</dbReference>
<proteinExistence type="inferred from homology"/>
<dbReference type="InterPro" id="IPR008271">
    <property type="entry name" value="Ser/Thr_kinase_AS"/>
</dbReference>
<dbReference type="SMART" id="SM00248">
    <property type="entry name" value="ANK"/>
    <property type="match status" value="3"/>
</dbReference>
<keyword evidence="2" id="KW-0040">ANK repeat</keyword>
<dbReference type="PANTHER" id="PTHR44329">
    <property type="entry name" value="SERINE/THREONINE-PROTEIN KINASE TNNI3K-RELATED"/>
    <property type="match status" value="1"/>
</dbReference>
<evidence type="ECO:0000313" key="4">
    <source>
        <dbReference type="EMBL" id="EQC40215.1"/>
    </source>
</evidence>
<dbReference type="SUPFAM" id="SSF56112">
    <property type="entry name" value="Protein kinase-like (PK-like)"/>
    <property type="match status" value="1"/>
</dbReference>
<dbReference type="VEuPathDB" id="FungiDB:SDRG_02863"/>
<dbReference type="Gene3D" id="1.25.40.20">
    <property type="entry name" value="Ankyrin repeat-containing domain"/>
    <property type="match status" value="1"/>
</dbReference>
<dbReference type="PROSITE" id="PS50011">
    <property type="entry name" value="PROTEIN_KINASE_DOM"/>
    <property type="match status" value="1"/>
</dbReference>
<dbReference type="GO" id="GO:0004674">
    <property type="term" value="F:protein serine/threonine kinase activity"/>
    <property type="evidence" value="ECO:0007669"/>
    <property type="project" value="TreeGrafter"/>
</dbReference>
<dbReference type="Proteomes" id="UP000030762">
    <property type="component" value="Unassembled WGS sequence"/>
</dbReference>
<reference evidence="4 5" key="1">
    <citation type="submission" date="2012-04" db="EMBL/GenBank/DDBJ databases">
        <title>The Genome Sequence of Saprolegnia declina VS20.</title>
        <authorList>
            <consortium name="The Broad Institute Genome Sequencing Platform"/>
            <person name="Russ C."/>
            <person name="Nusbaum C."/>
            <person name="Tyler B."/>
            <person name="van West P."/>
            <person name="Dieguez-Uribeondo J."/>
            <person name="de Bruijn I."/>
            <person name="Tripathy S."/>
            <person name="Jiang R."/>
            <person name="Young S.K."/>
            <person name="Zeng Q."/>
            <person name="Gargeya S."/>
            <person name="Fitzgerald M."/>
            <person name="Haas B."/>
            <person name="Abouelleil A."/>
            <person name="Alvarado L."/>
            <person name="Arachchi H.M."/>
            <person name="Berlin A."/>
            <person name="Chapman S.B."/>
            <person name="Goldberg J."/>
            <person name="Griggs A."/>
            <person name="Gujja S."/>
            <person name="Hansen M."/>
            <person name="Howarth C."/>
            <person name="Imamovic A."/>
            <person name="Larimer J."/>
            <person name="McCowen C."/>
            <person name="Montmayeur A."/>
            <person name="Murphy C."/>
            <person name="Neiman D."/>
            <person name="Pearson M."/>
            <person name="Priest M."/>
            <person name="Roberts A."/>
            <person name="Saif S."/>
            <person name="Shea T."/>
            <person name="Sisk P."/>
            <person name="Sykes S."/>
            <person name="Wortman J."/>
            <person name="Nusbaum C."/>
            <person name="Birren B."/>
        </authorList>
    </citation>
    <scope>NUCLEOTIDE SEQUENCE [LARGE SCALE GENOMIC DNA]</scope>
    <source>
        <strain evidence="4 5">VS20</strain>
    </source>
</reference>